<name>A0AAN6VND2_9PEZI</name>
<feature type="region of interest" description="Disordered" evidence="1">
    <location>
        <begin position="1"/>
        <end position="57"/>
    </location>
</feature>
<evidence type="ECO:0000259" key="2">
    <source>
        <dbReference type="Pfam" id="PF22942"/>
    </source>
</evidence>
<keyword evidence="4" id="KW-1185">Reference proteome</keyword>
<feature type="region of interest" description="Disordered" evidence="1">
    <location>
        <begin position="234"/>
        <end position="272"/>
    </location>
</feature>
<reference evidence="3" key="1">
    <citation type="journal article" date="2023" name="Mol. Phylogenet. Evol.">
        <title>Genome-scale phylogeny and comparative genomics of the fungal order Sordariales.</title>
        <authorList>
            <person name="Hensen N."/>
            <person name="Bonometti L."/>
            <person name="Westerberg I."/>
            <person name="Brannstrom I.O."/>
            <person name="Guillou S."/>
            <person name="Cros-Aarteil S."/>
            <person name="Calhoun S."/>
            <person name="Haridas S."/>
            <person name="Kuo A."/>
            <person name="Mondo S."/>
            <person name="Pangilinan J."/>
            <person name="Riley R."/>
            <person name="LaButti K."/>
            <person name="Andreopoulos B."/>
            <person name="Lipzen A."/>
            <person name="Chen C."/>
            <person name="Yan M."/>
            <person name="Daum C."/>
            <person name="Ng V."/>
            <person name="Clum A."/>
            <person name="Steindorff A."/>
            <person name="Ohm R.A."/>
            <person name="Martin F."/>
            <person name="Silar P."/>
            <person name="Natvig D.O."/>
            <person name="Lalanne C."/>
            <person name="Gautier V."/>
            <person name="Ament-Velasquez S.L."/>
            <person name="Kruys A."/>
            <person name="Hutchinson M.I."/>
            <person name="Powell A.J."/>
            <person name="Barry K."/>
            <person name="Miller A.N."/>
            <person name="Grigoriev I.V."/>
            <person name="Debuchy R."/>
            <person name="Gladieux P."/>
            <person name="Hiltunen Thoren M."/>
            <person name="Johannesson H."/>
        </authorList>
    </citation>
    <scope>NUCLEOTIDE SEQUENCE</scope>
    <source>
        <strain evidence="3">CBS 538.74</strain>
    </source>
</reference>
<comment type="caution">
    <text evidence="3">The sequence shown here is derived from an EMBL/GenBank/DDBJ whole genome shotgun (WGS) entry which is preliminary data.</text>
</comment>
<evidence type="ECO:0000313" key="4">
    <source>
        <dbReference type="Proteomes" id="UP001302745"/>
    </source>
</evidence>
<sequence length="527" mass="58662">MESSVVTVTPAETQSPDTTPPAALADATPESTEAIESSHGKRDIPKGQGGTQVPGQILDPSEKAVSFLKKIEPFKVLMSNELRSEMEDVAAWAIECKRVNDAQNSSPAKPRGDEVPRWDFEVKKKSMESWKMDILVQRAVPPVPLLETYYRSLGPGDSLEAQTLPGGLSDLMADQKNLQRIKITSHILHSELELLTSSIILFPVIIAPPYKLLLEYLPQMKIKLADLRHELAEATSDPGASGNGDATSDSDGSQSSHEENKMPSTQAGEDFERRREDLRMRIAHWETLTGFIDRSLGDLVKMRTQIADGTLDKIAFDDLWHLFRPGDLVLSKGPNQHQLFKVHFVNGSQVRRRNLTAEEDTGGHCRHFDNVGMGTGTWSPLKLDVFRMNFDGVRMGPEDQAPLAIKHYTGKKLVTDLSVFPVRFHPEKDKFLARLEERGRKFMASAGHRFYEGLTLSSPWARGSDGLADKAEDIVSEIFVDFEAFFRAFQHLEPEIGRFVSSGQDPTETSEFMLCGAITKAPPPHFA</sequence>
<dbReference type="Proteomes" id="UP001302745">
    <property type="component" value="Unassembled WGS sequence"/>
</dbReference>
<feature type="non-terminal residue" evidence="3">
    <location>
        <position position="527"/>
    </location>
</feature>
<organism evidence="3 4">
    <name type="scientific">Chaetomidium leptoderma</name>
    <dbReference type="NCBI Taxonomy" id="669021"/>
    <lineage>
        <taxon>Eukaryota</taxon>
        <taxon>Fungi</taxon>
        <taxon>Dikarya</taxon>
        <taxon>Ascomycota</taxon>
        <taxon>Pezizomycotina</taxon>
        <taxon>Sordariomycetes</taxon>
        <taxon>Sordariomycetidae</taxon>
        <taxon>Sordariales</taxon>
        <taxon>Chaetomiaceae</taxon>
        <taxon>Chaetomidium</taxon>
    </lineage>
</organism>
<dbReference type="InterPro" id="IPR054289">
    <property type="entry name" value="DUF7025"/>
</dbReference>
<feature type="compositionally biased region" description="Polar residues" evidence="1">
    <location>
        <begin position="1"/>
        <end position="15"/>
    </location>
</feature>
<feature type="domain" description="DUF7025" evidence="2">
    <location>
        <begin position="312"/>
        <end position="426"/>
    </location>
</feature>
<reference evidence="3" key="2">
    <citation type="submission" date="2023-05" db="EMBL/GenBank/DDBJ databases">
        <authorList>
            <consortium name="Lawrence Berkeley National Laboratory"/>
            <person name="Steindorff A."/>
            <person name="Hensen N."/>
            <person name="Bonometti L."/>
            <person name="Westerberg I."/>
            <person name="Brannstrom I.O."/>
            <person name="Guillou S."/>
            <person name="Cros-Aarteil S."/>
            <person name="Calhoun S."/>
            <person name="Haridas S."/>
            <person name="Kuo A."/>
            <person name="Mondo S."/>
            <person name="Pangilinan J."/>
            <person name="Riley R."/>
            <person name="Labutti K."/>
            <person name="Andreopoulos B."/>
            <person name="Lipzen A."/>
            <person name="Chen C."/>
            <person name="Yanf M."/>
            <person name="Daum C."/>
            <person name="Ng V."/>
            <person name="Clum A."/>
            <person name="Ohm R."/>
            <person name="Martin F."/>
            <person name="Silar P."/>
            <person name="Natvig D."/>
            <person name="Lalanne C."/>
            <person name="Gautier V."/>
            <person name="Ament-Velasquez S.L."/>
            <person name="Kruys A."/>
            <person name="Hutchinson M.I."/>
            <person name="Powell A.J."/>
            <person name="Barry K."/>
            <person name="Miller A.N."/>
            <person name="Grigoriev I.V."/>
            <person name="Debuchy R."/>
            <person name="Gladieux P."/>
            <person name="Thoren M.H."/>
            <person name="Johannesson H."/>
        </authorList>
    </citation>
    <scope>NUCLEOTIDE SEQUENCE</scope>
    <source>
        <strain evidence="3">CBS 538.74</strain>
    </source>
</reference>
<feature type="compositionally biased region" description="Polar residues" evidence="1">
    <location>
        <begin position="244"/>
        <end position="255"/>
    </location>
</feature>
<feature type="compositionally biased region" description="Low complexity" evidence="1">
    <location>
        <begin position="16"/>
        <end position="29"/>
    </location>
</feature>
<dbReference type="Pfam" id="PF22942">
    <property type="entry name" value="DUF7025"/>
    <property type="match status" value="1"/>
</dbReference>
<dbReference type="EMBL" id="MU856903">
    <property type="protein sequence ID" value="KAK4154753.1"/>
    <property type="molecule type" value="Genomic_DNA"/>
</dbReference>
<evidence type="ECO:0000256" key="1">
    <source>
        <dbReference type="SAM" id="MobiDB-lite"/>
    </source>
</evidence>
<proteinExistence type="predicted"/>
<dbReference type="AlphaFoldDB" id="A0AAN6VND2"/>
<evidence type="ECO:0000313" key="3">
    <source>
        <dbReference type="EMBL" id="KAK4154753.1"/>
    </source>
</evidence>
<protein>
    <recommendedName>
        <fullName evidence="2">DUF7025 domain-containing protein</fullName>
    </recommendedName>
</protein>
<gene>
    <name evidence="3" type="ORF">C8A00DRAFT_32421</name>
</gene>
<accession>A0AAN6VND2</accession>
<dbReference type="PANTHER" id="PTHR46411:SF2">
    <property type="entry name" value="AAA+ ATPASE DOMAIN-CONTAINING PROTEIN"/>
    <property type="match status" value="1"/>
</dbReference>
<dbReference type="PANTHER" id="PTHR46411">
    <property type="entry name" value="FAMILY ATPASE, PUTATIVE-RELATED"/>
    <property type="match status" value="1"/>
</dbReference>
<feature type="compositionally biased region" description="Basic and acidic residues" evidence="1">
    <location>
        <begin position="36"/>
        <end position="45"/>
    </location>
</feature>